<keyword evidence="3" id="KW-1185">Reference proteome</keyword>
<reference evidence="2 3" key="1">
    <citation type="submission" date="2015-01" db="EMBL/GenBank/DDBJ databases">
        <title>Paenibacillus swuensis/DY6/whole genome sequencing.</title>
        <authorList>
            <person name="Kim M.K."/>
            <person name="Srinivasan S."/>
            <person name="Lee J.-J."/>
        </authorList>
    </citation>
    <scope>NUCLEOTIDE SEQUENCE [LARGE SCALE GENOMIC DNA]</scope>
    <source>
        <strain evidence="2 3">DY6</strain>
    </source>
</reference>
<name>A0A172THK6_9BACL</name>
<sequence>MEKLYTATVTATGGRDGKVVSSDSHLNLDVRMPKELGGQGGAATNPEQLFAAGYAACFESALNLVCRTKKIKVEGTEVTAHVTIGKDTDGGFKLEAKLDITVKGVERAVAEELVQAAHQVCPYSKATRGNIDVELNVV</sequence>
<dbReference type="Proteomes" id="UP000076927">
    <property type="component" value="Chromosome"/>
</dbReference>
<dbReference type="RefSeq" id="WP_068606092.1">
    <property type="nucleotide sequence ID" value="NZ_CP011388.1"/>
</dbReference>
<dbReference type="EMBL" id="CP011388">
    <property type="protein sequence ID" value="ANE46538.1"/>
    <property type="molecule type" value="Genomic_DNA"/>
</dbReference>
<evidence type="ECO:0000313" key="2">
    <source>
        <dbReference type="EMBL" id="ANE46538.1"/>
    </source>
</evidence>
<dbReference type="OrthoDB" id="9797508at2"/>
<dbReference type="PANTHER" id="PTHR33797">
    <property type="entry name" value="ORGANIC HYDROPEROXIDE RESISTANCE PROTEIN-LIKE"/>
    <property type="match status" value="1"/>
</dbReference>
<dbReference type="InterPro" id="IPR003718">
    <property type="entry name" value="OsmC/Ohr_fam"/>
</dbReference>
<dbReference type="GO" id="GO:0006979">
    <property type="term" value="P:response to oxidative stress"/>
    <property type="evidence" value="ECO:0007669"/>
    <property type="project" value="InterPro"/>
</dbReference>
<dbReference type="PANTHER" id="PTHR33797:SF2">
    <property type="entry name" value="ORGANIC HYDROPEROXIDE RESISTANCE PROTEIN-LIKE"/>
    <property type="match status" value="1"/>
</dbReference>
<dbReference type="AlphaFoldDB" id="A0A172THK6"/>
<evidence type="ECO:0000313" key="3">
    <source>
        <dbReference type="Proteomes" id="UP000076927"/>
    </source>
</evidence>
<dbReference type="KEGG" id="pswu:SY83_09880"/>
<accession>A0A172THK6</accession>
<dbReference type="InterPro" id="IPR015946">
    <property type="entry name" value="KH_dom-like_a/b"/>
</dbReference>
<dbReference type="NCBIfam" id="TIGR03561">
    <property type="entry name" value="organ_hyd_perox"/>
    <property type="match status" value="1"/>
</dbReference>
<proteinExistence type="inferred from homology"/>
<comment type="similarity">
    <text evidence="1">Belongs to the OsmC/Ohr family.</text>
</comment>
<evidence type="ECO:0000256" key="1">
    <source>
        <dbReference type="ARBA" id="ARBA00007378"/>
    </source>
</evidence>
<dbReference type="Pfam" id="PF02566">
    <property type="entry name" value="OsmC"/>
    <property type="match status" value="1"/>
</dbReference>
<dbReference type="Gene3D" id="3.30.300.20">
    <property type="match status" value="1"/>
</dbReference>
<dbReference type="InterPro" id="IPR036102">
    <property type="entry name" value="OsmC/Ohrsf"/>
</dbReference>
<organism evidence="2 3">
    <name type="scientific">Paenibacillus swuensis</name>
    <dbReference type="NCBI Taxonomy" id="1178515"/>
    <lineage>
        <taxon>Bacteria</taxon>
        <taxon>Bacillati</taxon>
        <taxon>Bacillota</taxon>
        <taxon>Bacilli</taxon>
        <taxon>Bacillales</taxon>
        <taxon>Paenibacillaceae</taxon>
        <taxon>Paenibacillus</taxon>
    </lineage>
</organism>
<dbReference type="SUPFAM" id="SSF82784">
    <property type="entry name" value="OsmC-like"/>
    <property type="match status" value="1"/>
</dbReference>
<dbReference type="InterPro" id="IPR019953">
    <property type="entry name" value="OHR"/>
</dbReference>
<dbReference type="STRING" id="1178515.SY83_09880"/>
<gene>
    <name evidence="2" type="ORF">SY83_09880</name>
</gene>
<protein>
    <submittedName>
        <fullName evidence="2">Ohr subfamily peroxiredoxin</fullName>
    </submittedName>
</protein>
<dbReference type="PATRIC" id="fig|1178515.4.peg.1979"/>
<dbReference type="Gene3D" id="2.20.25.10">
    <property type="match status" value="1"/>
</dbReference>